<reference evidence="2" key="1">
    <citation type="journal article" date="2017" name="Nat. Microbiol.">
        <title>Global analysis of biosynthetic gene clusters reveals vast potential of secondary metabolite production in Penicillium species.</title>
        <authorList>
            <person name="Nielsen J.C."/>
            <person name="Grijseels S."/>
            <person name="Prigent S."/>
            <person name="Ji B."/>
            <person name="Dainat J."/>
            <person name="Nielsen K.F."/>
            <person name="Frisvad J.C."/>
            <person name="Workman M."/>
            <person name="Nielsen J."/>
        </authorList>
    </citation>
    <scope>NUCLEOTIDE SEQUENCE [LARGE SCALE GENOMIC DNA]</scope>
    <source>
        <strain evidence="2">IBT 29486</strain>
    </source>
</reference>
<gene>
    <name evidence="1" type="ORF">PENVUL_c004G07683</name>
</gene>
<evidence type="ECO:0000313" key="2">
    <source>
        <dbReference type="Proteomes" id="UP000191518"/>
    </source>
</evidence>
<dbReference type="Proteomes" id="UP000191518">
    <property type="component" value="Unassembled WGS sequence"/>
</dbReference>
<sequence>MCRIGDSVERKDYLTPPRLSSIIENLDTIQPETHHVHEALRKSRDYWYRLTSLADAYRDSGLNLQYTDPSHPLHRTPKFHGRPKTTYICPYGVSLAYFLCMQASSTWKLVGDSDCDSIEKERIVDALLKIGTNAAIPYCFYGNVFNSWIGTTEEKNTGPNYWGILAIGWCYILSARLVEIQGEGAMMHYTTSGIDYGEDSRNIPETDTIDIGESDENVTRWWYAILARNEGWKAIVKRTPKSDFLAPWAVSRTCETCFTISQKIKLSNSLYTPLTSDEAFEALAKFALLHGLGSQFPIALMTAVTFPTHQYYGSTVQLPFPRATGGKQPTAPMDVIPSIWSSQRKRYLTT</sequence>
<keyword evidence="2" id="KW-1185">Reference proteome</keyword>
<proteinExistence type="predicted"/>
<protein>
    <submittedName>
        <fullName evidence="1">Uncharacterized protein</fullName>
    </submittedName>
</protein>
<evidence type="ECO:0000313" key="1">
    <source>
        <dbReference type="EMBL" id="OQE10379.1"/>
    </source>
</evidence>
<dbReference type="EMBL" id="MDYP01000004">
    <property type="protein sequence ID" value="OQE10379.1"/>
    <property type="molecule type" value="Genomic_DNA"/>
</dbReference>
<comment type="caution">
    <text evidence="1">The sequence shown here is derived from an EMBL/GenBank/DDBJ whole genome shotgun (WGS) entry which is preliminary data.</text>
</comment>
<accession>A0A1V6S9G4</accession>
<dbReference type="AlphaFoldDB" id="A0A1V6S9G4"/>
<organism evidence="1 2">
    <name type="scientific">Penicillium vulpinum</name>
    <dbReference type="NCBI Taxonomy" id="29845"/>
    <lineage>
        <taxon>Eukaryota</taxon>
        <taxon>Fungi</taxon>
        <taxon>Dikarya</taxon>
        <taxon>Ascomycota</taxon>
        <taxon>Pezizomycotina</taxon>
        <taxon>Eurotiomycetes</taxon>
        <taxon>Eurotiomycetidae</taxon>
        <taxon>Eurotiales</taxon>
        <taxon>Aspergillaceae</taxon>
        <taxon>Penicillium</taxon>
    </lineage>
</organism>
<name>A0A1V6S9G4_9EURO</name>